<dbReference type="Pfam" id="PF18717">
    <property type="entry name" value="CxC4"/>
    <property type="match status" value="1"/>
</dbReference>
<proteinExistence type="predicted"/>
<dbReference type="EMBL" id="JABXXO010000013">
    <property type="protein sequence ID" value="KAF7761716.1"/>
    <property type="molecule type" value="Genomic_DNA"/>
</dbReference>
<sequence>MPRPSRYRQDPLNPIQISLDTPPGSPSTLTLENFDEPFSSSSSFTPQKRQKTGHTTKSKRALFIKDPIPTFSDTFDSLTFDSGTNFIATNSEEHPSSNFDSDSDPFVNHTSLTLNSDFYHEFVEAVLVNAMPFYPISRDVFVTQGWDVKNGLSTGKWHHLQIDRTSSNVEPVCYCTAATTSFKCVHQTFLKEYGKNLFENNPEKLELVSMFSREQIDDEFTTLLSVGSSQHPALVKARSVVTFVGSDFMSGLWECSKDGVNNPFCTHIKTAKKYLGSTYENNILDTYYEPSAPVIIPNVKIMDSISHLPIPVPSWAKIPSDKQYHTITPVQAINQPLLLSSTSQCSCGQQYKSNNTSYIKNCVVYTLTKSLSGQIQLQSCSVCQSSRYKAIGPDCGDLGILNLNNHSLFTHDLLEEYTAAYTSSETPFTAWIKTVSIRYRRYNSNLPFVDEKVFRAAWFSYARLLNLENDLQCPECGIAPETVIWDGVTVGFNQKHLESSLYPPTTLHQNSISRSCNYYRHQTFIASSDTRKLMSNIFSGPLSNGSMSLEERLQENDEVSSDNEAINDQTKKAQDMLSRVKQIPLLQEALKKEEPVLHSFFEKYCSPSALLLCKCPTEVIAFLKQLRFSSSSYQQACINTTQNIPSLPFSIKSQSFGKNSMFILDVKDGKNIQFIKLGFSYTGYMRMACSQD</sequence>
<reference evidence="3 4" key="1">
    <citation type="journal article" name="Sci. Rep.">
        <title>Telomere-to-telomere assembled and centromere annotated genomes of the two main subspecies of the button mushroom Agaricus bisporus reveal especially polymorphic chromosome ends.</title>
        <authorList>
            <person name="Sonnenberg A.S.M."/>
            <person name="Sedaghat-Telgerd N."/>
            <person name="Lavrijssen B."/>
            <person name="Ohm R.A."/>
            <person name="Hendrickx P.M."/>
            <person name="Scholtmeijer K."/>
            <person name="Baars J.J.P."/>
            <person name="van Peer A."/>
        </authorList>
    </citation>
    <scope>NUCLEOTIDE SEQUENCE [LARGE SCALE GENOMIC DNA]</scope>
    <source>
        <strain evidence="3 4">H119_p4</strain>
    </source>
</reference>
<feature type="region of interest" description="Disordered" evidence="1">
    <location>
        <begin position="1"/>
        <end position="58"/>
    </location>
</feature>
<name>A0A8H7C3J4_AGABI</name>
<protein>
    <recommendedName>
        <fullName evidence="2">HMG domain-containing protein</fullName>
    </recommendedName>
</protein>
<comment type="caution">
    <text evidence="3">The sequence shown here is derived from an EMBL/GenBank/DDBJ whole genome shotgun (WGS) entry which is preliminary data.</text>
</comment>
<feature type="domain" description="HMG" evidence="2">
    <location>
        <begin position="335"/>
        <end position="461"/>
    </location>
</feature>
<dbReference type="AlphaFoldDB" id="A0A8H7C3J4"/>
<gene>
    <name evidence="3" type="ORF">Agabi119p4_9708</name>
</gene>
<feature type="compositionally biased region" description="Basic residues" evidence="1">
    <location>
        <begin position="48"/>
        <end position="58"/>
    </location>
</feature>
<evidence type="ECO:0000256" key="1">
    <source>
        <dbReference type="SAM" id="MobiDB-lite"/>
    </source>
</evidence>
<accession>A0A8H7C3J4</accession>
<feature type="compositionally biased region" description="Polar residues" evidence="1">
    <location>
        <begin position="38"/>
        <end position="47"/>
    </location>
</feature>
<evidence type="ECO:0000313" key="3">
    <source>
        <dbReference type="EMBL" id="KAF7761716.1"/>
    </source>
</evidence>
<evidence type="ECO:0000313" key="4">
    <source>
        <dbReference type="Proteomes" id="UP000629468"/>
    </source>
</evidence>
<dbReference type="InterPro" id="IPR040648">
    <property type="entry name" value="HMGXB3_CxC4"/>
</dbReference>
<organism evidence="3 4">
    <name type="scientific">Agaricus bisporus var. burnettii</name>
    <dbReference type="NCBI Taxonomy" id="192524"/>
    <lineage>
        <taxon>Eukaryota</taxon>
        <taxon>Fungi</taxon>
        <taxon>Dikarya</taxon>
        <taxon>Basidiomycota</taxon>
        <taxon>Agaricomycotina</taxon>
        <taxon>Agaricomycetes</taxon>
        <taxon>Agaricomycetidae</taxon>
        <taxon>Agaricales</taxon>
        <taxon>Agaricineae</taxon>
        <taxon>Agaricaceae</taxon>
        <taxon>Agaricus</taxon>
    </lineage>
</organism>
<evidence type="ECO:0000259" key="2">
    <source>
        <dbReference type="Pfam" id="PF18717"/>
    </source>
</evidence>
<dbReference type="Proteomes" id="UP000629468">
    <property type="component" value="Unassembled WGS sequence"/>
</dbReference>